<keyword evidence="3" id="KW-1185">Reference proteome</keyword>
<evidence type="ECO:0000313" key="3">
    <source>
        <dbReference type="Proteomes" id="UP000652477"/>
    </source>
</evidence>
<sequence>MISYSPFWHTLKAKNITQYQLIKNYNVSAGQLSRMRANQNISTHTIDMLCSILDCKVEDILIYVKTESL</sequence>
<name>A0A923RQ91_9FIRM</name>
<dbReference type="AlphaFoldDB" id="A0A923RQ91"/>
<evidence type="ECO:0000259" key="1">
    <source>
        <dbReference type="PROSITE" id="PS50943"/>
    </source>
</evidence>
<gene>
    <name evidence="2" type="ORF">H8S37_10090</name>
</gene>
<dbReference type="PROSITE" id="PS50943">
    <property type="entry name" value="HTH_CROC1"/>
    <property type="match status" value="1"/>
</dbReference>
<dbReference type="EMBL" id="JACOPF010000002">
    <property type="protein sequence ID" value="MBC5689265.1"/>
    <property type="molecule type" value="Genomic_DNA"/>
</dbReference>
<proteinExistence type="predicted"/>
<evidence type="ECO:0000313" key="2">
    <source>
        <dbReference type="EMBL" id="MBC5689265.1"/>
    </source>
</evidence>
<dbReference type="CDD" id="cd00093">
    <property type="entry name" value="HTH_XRE"/>
    <property type="match status" value="1"/>
</dbReference>
<dbReference type="SUPFAM" id="SSF47413">
    <property type="entry name" value="lambda repressor-like DNA-binding domains"/>
    <property type="match status" value="1"/>
</dbReference>
<dbReference type="InterPro" id="IPR001387">
    <property type="entry name" value="Cro/C1-type_HTH"/>
</dbReference>
<comment type="caution">
    <text evidence="2">The sequence shown here is derived from an EMBL/GenBank/DDBJ whole genome shotgun (WGS) entry which is preliminary data.</text>
</comment>
<dbReference type="Gene3D" id="1.10.260.40">
    <property type="entry name" value="lambda repressor-like DNA-binding domains"/>
    <property type="match status" value="1"/>
</dbReference>
<dbReference type="Proteomes" id="UP000652477">
    <property type="component" value="Unassembled WGS sequence"/>
</dbReference>
<protein>
    <submittedName>
        <fullName evidence="2">Helix-turn-helix transcriptional regulator</fullName>
    </submittedName>
</protein>
<dbReference type="GO" id="GO:0003677">
    <property type="term" value="F:DNA binding"/>
    <property type="evidence" value="ECO:0007669"/>
    <property type="project" value="InterPro"/>
</dbReference>
<dbReference type="Pfam" id="PF13443">
    <property type="entry name" value="HTH_26"/>
    <property type="match status" value="1"/>
</dbReference>
<feature type="domain" description="HTH cro/C1-type" evidence="1">
    <location>
        <begin position="12"/>
        <end position="60"/>
    </location>
</feature>
<reference evidence="2" key="1">
    <citation type="submission" date="2020-08" db="EMBL/GenBank/DDBJ databases">
        <title>Genome public.</title>
        <authorList>
            <person name="Liu C."/>
            <person name="Sun Q."/>
        </authorList>
    </citation>
    <scope>NUCLEOTIDE SEQUENCE</scope>
    <source>
        <strain evidence="2">NSJ-55</strain>
    </source>
</reference>
<dbReference type="InterPro" id="IPR010982">
    <property type="entry name" value="Lambda_DNA-bd_dom_sf"/>
</dbReference>
<accession>A0A923RQ91</accession>
<organism evidence="2 3">
    <name type="scientific">Mediterraneibacter hominis</name>
    <dbReference type="NCBI Taxonomy" id="2763054"/>
    <lineage>
        <taxon>Bacteria</taxon>
        <taxon>Bacillati</taxon>
        <taxon>Bacillota</taxon>
        <taxon>Clostridia</taxon>
        <taxon>Lachnospirales</taxon>
        <taxon>Lachnospiraceae</taxon>
        <taxon>Mediterraneibacter</taxon>
    </lineage>
</organism>